<dbReference type="RefSeq" id="WP_212217408.1">
    <property type="nucleotide sequence ID" value="NZ_JAGUCO010000018.1"/>
</dbReference>
<evidence type="ECO:0000313" key="1">
    <source>
        <dbReference type="EMBL" id="MBS2100118.1"/>
    </source>
</evidence>
<organism evidence="1 2">
    <name type="scientific">Carboxylicivirga linearis</name>
    <dbReference type="NCBI Taxonomy" id="1628157"/>
    <lineage>
        <taxon>Bacteria</taxon>
        <taxon>Pseudomonadati</taxon>
        <taxon>Bacteroidota</taxon>
        <taxon>Bacteroidia</taxon>
        <taxon>Marinilabiliales</taxon>
        <taxon>Marinilabiliaceae</taxon>
        <taxon>Carboxylicivirga</taxon>
    </lineage>
</organism>
<accession>A0ABS5JZ00</accession>
<dbReference type="Proteomes" id="UP000708576">
    <property type="component" value="Unassembled WGS sequence"/>
</dbReference>
<comment type="caution">
    <text evidence="1">The sequence shown here is derived from an EMBL/GenBank/DDBJ whole genome shotgun (WGS) entry which is preliminary data.</text>
</comment>
<gene>
    <name evidence="1" type="ORF">KEM10_17655</name>
</gene>
<evidence type="ECO:0008006" key="3">
    <source>
        <dbReference type="Google" id="ProtNLM"/>
    </source>
</evidence>
<name>A0ABS5JZ00_9BACT</name>
<evidence type="ECO:0000313" key="2">
    <source>
        <dbReference type="Proteomes" id="UP000708576"/>
    </source>
</evidence>
<protein>
    <recommendedName>
        <fullName evidence="3">Tsi6 domain-containing protein</fullName>
    </recommendedName>
</protein>
<reference evidence="1 2" key="1">
    <citation type="journal article" date="2015" name="Int. J. Syst. Evol. Microbiol.">
        <title>Carboxylicivirga linearis sp. nov., isolated from a sea cucumber culture pond.</title>
        <authorList>
            <person name="Wang F.Q."/>
            <person name="Zhou Y.X."/>
            <person name="Lin X.Z."/>
            <person name="Chen G.J."/>
            <person name="Du Z.J."/>
        </authorList>
    </citation>
    <scope>NUCLEOTIDE SEQUENCE [LARGE SCALE GENOMIC DNA]</scope>
    <source>
        <strain evidence="1 2">FB218</strain>
    </source>
</reference>
<dbReference type="EMBL" id="JAGUCO010000018">
    <property type="protein sequence ID" value="MBS2100118.1"/>
    <property type="molecule type" value="Genomic_DNA"/>
</dbReference>
<keyword evidence="2" id="KW-1185">Reference proteome</keyword>
<proteinExistence type="predicted"/>
<sequence>MNAKNKLINQIKIVINYLEVTYQERERTKILELIYMRYRNALRLLENNMANKDNLHINGGVRAYTDSYNDYNNPLLEEMYKAEKLVKEVFYPR</sequence>